<dbReference type="InterPro" id="IPR032818">
    <property type="entry name" value="DedA-like"/>
</dbReference>
<keyword evidence="1" id="KW-0472">Membrane</keyword>
<keyword evidence="1" id="KW-1133">Transmembrane helix</keyword>
<keyword evidence="3" id="KW-1185">Reference proteome</keyword>
<dbReference type="GO" id="GO:0005886">
    <property type="term" value="C:plasma membrane"/>
    <property type="evidence" value="ECO:0007669"/>
    <property type="project" value="UniProtKB-SubCell"/>
</dbReference>
<proteinExistence type="inferred from homology"/>
<comment type="similarity">
    <text evidence="1">Belongs to the DedA family.</text>
</comment>
<feature type="transmembrane region" description="Helical" evidence="1">
    <location>
        <begin position="169"/>
        <end position="190"/>
    </location>
</feature>
<reference evidence="2" key="1">
    <citation type="submission" date="2017-12" db="EMBL/GenBank/DDBJ databases">
        <title>Sequencing the genomes of 1000 Actinobacteria strains.</title>
        <authorList>
            <person name="Klenk H.-P."/>
        </authorList>
    </citation>
    <scope>NUCLEOTIDE SEQUENCE [LARGE SCALE GENOMIC DNA]</scope>
    <source>
        <strain evidence="2">DSM 44228</strain>
    </source>
</reference>
<gene>
    <name evidence="2" type="ORF">A8926_0330</name>
</gene>
<feature type="transmembrane region" description="Helical" evidence="1">
    <location>
        <begin position="134"/>
        <end position="157"/>
    </location>
</feature>
<dbReference type="EMBL" id="PJNB01000001">
    <property type="protein sequence ID" value="PKW12839.1"/>
    <property type="molecule type" value="Genomic_DNA"/>
</dbReference>
<evidence type="ECO:0000313" key="3">
    <source>
        <dbReference type="Proteomes" id="UP000233786"/>
    </source>
</evidence>
<keyword evidence="1" id="KW-1003">Cell membrane</keyword>
<sequence>MTDLLAGIPGPLALAVAVALLFAESGLLIGVFLPGSATVLALGWLAGHGVVEVWVAAISAFGATASGCQHGYFRGRRDGLLRRQLVKRFGEQRFARAESALDGRVKSTVAASQCFAVVRTLVPRLAGRTSMTHLRFTVCNVPVAAAWATTLVLLGVWSGAAYEKVEAAAGLLGLPLLGIAALIVLAVWWLRRRKQLHQAR</sequence>
<dbReference type="RefSeq" id="WP_010316157.1">
    <property type="nucleotide sequence ID" value="NZ_CP061007.1"/>
</dbReference>
<dbReference type="AlphaFoldDB" id="A0A2N3XQB3"/>
<evidence type="ECO:0000313" key="2">
    <source>
        <dbReference type="EMBL" id="PKW12839.1"/>
    </source>
</evidence>
<keyword evidence="1" id="KW-0812">Transmembrane</keyword>
<dbReference type="OrthoDB" id="9813426at2"/>
<protein>
    <submittedName>
        <fullName evidence="2">Membrane-associated protein</fullName>
    </submittedName>
</protein>
<accession>A0A2N3XQB3</accession>
<evidence type="ECO:0000256" key="1">
    <source>
        <dbReference type="RuleBase" id="RU367016"/>
    </source>
</evidence>
<comment type="caution">
    <text evidence="2">The sequence shown here is derived from an EMBL/GenBank/DDBJ whole genome shotgun (WGS) entry which is preliminary data.</text>
</comment>
<dbReference type="STRING" id="994479.GCA_000194155_07993"/>
<dbReference type="PANTHER" id="PTHR30353:SF0">
    <property type="entry name" value="TRANSMEMBRANE PROTEIN"/>
    <property type="match status" value="1"/>
</dbReference>
<dbReference type="PANTHER" id="PTHR30353">
    <property type="entry name" value="INNER MEMBRANE PROTEIN DEDA-RELATED"/>
    <property type="match status" value="1"/>
</dbReference>
<feature type="transmembrane region" description="Helical" evidence="1">
    <location>
        <begin position="53"/>
        <end position="73"/>
    </location>
</feature>
<feature type="transmembrane region" description="Helical" evidence="1">
    <location>
        <begin position="12"/>
        <end position="33"/>
    </location>
</feature>
<organism evidence="2 3">
    <name type="scientific">Saccharopolyspora spinosa</name>
    <dbReference type="NCBI Taxonomy" id="60894"/>
    <lineage>
        <taxon>Bacteria</taxon>
        <taxon>Bacillati</taxon>
        <taxon>Actinomycetota</taxon>
        <taxon>Actinomycetes</taxon>
        <taxon>Pseudonocardiales</taxon>
        <taxon>Pseudonocardiaceae</taxon>
        <taxon>Saccharopolyspora</taxon>
    </lineage>
</organism>
<comment type="subcellular location">
    <subcellularLocation>
        <location evidence="1">Cell membrane</location>
        <topology evidence="1">Multi-pass membrane protein</topology>
    </subcellularLocation>
</comment>
<dbReference type="Proteomes" id="UP000233786">
    <property type="component" value="Unassembled WGS sequence"/>
</dbReference>
<name>A0A2N3XQB3_SACSN</name>